<dbReference type="InterPro" id="IPR037665">
    <property type="entry name" value="Nucleoporin_S59-like"/>
</dbReference>
<feature type="non-terminal residue" evidence="2">
    <location>
        <position position="1"/>
    </location>
</feature>
<dbReference type="EMBL" id="JAMSHJ010000004">
    <property type="protein sequence ID" value="KAI5417227.1"/>
    <property type="molecule type" value="Genomic_DNA"/>
</dbReference>
<dbReference type="Proteomes" id="UP001058974">
    <property type="component" value="Chromosome 4"/>
</dbReference>
<sequence length="119" mass="12545">HLDKIQPISKIRKECELVAKELRWEDYQLGDKGGPLASAPQPTGMAGFNSSTTQTNAFSPSPVFGQSSANPFSSTTPNSNPFAPKTSTFSFGFGTSAPAFSSSAFGSSTSTAHHSRPML</sequence>
<organism evidence="2 3">
    <name type="scientific">Pisum sativum</name>
    <name type="common">Garden pea</name>
    <name type="synonym">Lathyrus oleraceus</name>
    <dbReference type="NCBI Taxonomy" id="3888"/>
    <lineage>
        <taxon>Eukaryota</taxon>
        <taxon>Viridiplantae</taxon>
        <taxon>Streptophyta</taxon>
        <taxon>Embryophyta</taxon>
        <taxon>Tracheophyta</taxon>
        <taxon>Spermatophyta</taxon>
        <taxon>Magnoliopsida</taxon>
        <taxon>eudicotyledons</taxon>
        <taxon>Gunneridae</taxon>
        <taxon>Pentapetalae</taxon>
        <taxon>rosids</taxon>
        <taxon>fabids</taxon>
        <taxon>Fabales</taxon>
        <taxon>Fabaceae</taxon>
        <taxon>Papilionoideae</taxon>
        <taxon>50 kb inversion clade</taxon>
        <taxon>NPAAA clade</taxon>
        <taxon>Hologalegina</taxon>
        <taxon>IRL clade</taxon>
        <taxon>Fabeae</taxon>
        <taxon>Lathyrus</taxon>
    </lineage>
</organism>
<feature type="compositionally biased region" description="Low complexity" evidence="1">
    <location>
        <begin position="100"/>
        <end position="112"/>
    </location>
</feature>
<reference evidence="2 3" key="1">
    <citation type="journal article" date="2022" name="Nat. Genet.">
        <title>Improved pea reference genome and pan-genome highlight genomic features and evolutionary characteristics.</title>
        <authorList>
            <person name="Yang T."/>
            <person name="Liu R."/>
            <person name="Luo Y."/>
            <person name="Hu S."/>
            <person name="Wang D."/>
            <person name="Wang C."/>
            <person name="Pandey M.K."/>
            <person name="Ge S."/>
            <person name="Xu Q."/>
            <person name="Li N."/>
            <person name="Li G."/>
            <person name="Huang Y."/>
            <person name="Saxena R.K."/>
            <person name="Ji Y."/>
            <person name="Li M."/>
            <person name="Yan X."/>
            <person name="He Y."/>
            <person name="Liu Y."/>
            <person name="Wang X."/>
            <person name="Xiang C."/>
            <person name="Varshney R.K."/>
            <person name="Ding H."/>
            <person name="Gao S."/>
            <person name="Zong X."/>
        </authorList>
    </citation>
    <scope>NUCLEOTIDE SEQUENCE [LARGE SCALE GENOMIC DNA]</scope>
    <source>
        <strain evidence="2 3">cv. Zhongwan 6</strain>
    </source>
</reference>
<feature type="compositionally biased region" description="Polar residues" evidence="1">
    <location>
        <begin position="48"/>
        <end position="83"/>
    </location>
</feature>
<feature type="region of interest" description="Disordered" evidence="1">
    <location>
        <begin position="100"/>
        <end position="119"/>
    </location>
</feature>
<keyword evidence="3" id="KW-1185">Reference proteome</keyword>
<dbReference type="GO" id="GO:0008139">
    <property type="term" value="F:nuclear localization sequence binding"/>
    <property type="evidence" value="ECO:0007669"/>
    <property type="project" value="TreeGrafter"/>
</dbReference>
<dbReference type="GO" id="GO:0006405">
    <property type="term" value="P:RNA export from nucleus"/>
    <property type="evidence" value="ECO:0007669"/>
    <property type="project" value="TreeGrafter"/>
</dbReference>
<dbReference type="GO" id="GO:0044614">
    <property type="term" value="C:nuclear pore cytoplasmic filaments"/>
    <property type="evidence" value="ECO:0007669"/>
    <property type="project" value="TreeGrafter"/>
</dbReference>
<dbReference type="AlphaFoldDB" id="A0A9D4XBP7"/>
<accession>A0A9D4XBP7</accession>
<dbReference type="GO" id="GO:0017056">
    <property type="term" value="F:structural constituent of nuclear pore"/>
    <property type="evidence" value="ECO:0007669"/>
    <property type="project" value="TreeGrafter"/>
</dbReference>
<dbReference type="GO" id="GO:0003723">
    <property type="term" value="F:RNA binding"/>
    <property type="evidence" value="ECO:0007669"/>
    <property type="project" value="TreeGrafter"/>
</dbReference>
<dbReference type="Gramene" id="Psat04G0201500-T1">
    <property type="protein sequence ID" value="KAI5417227.1"/>
    <property type="gene ID" value="KIW84_042015"/>
</dbReference>
<dbReference type="GO" id="GO:0006606">
    <property type="term" value="P:protein import into nucleus"/>
    <property type="evidence" value="ECO:0007669"/>
    <property type="project" value="TreeGrafter"/>
</dbReference>
<comment type="caution">
    <text evidence="2">The sequence shown here is derived from an EMBL/GenBank/DDBJ whole genome shotgun (WGS) entry which is preliminary data.</text>
</comment>
<protein>
    <submittedName>
        <fullName evidence="2">Uncharacterized protein</fullName>
    </submittedName>
</protein>
<evidence type="ECO:0000256" key="1">
    <source>
        <dbReference type="SAM" id="MobiDB-lite"/>
    </source>
</evidence>
<dbReference type="GO" id="GO:0000973">
    <property type="term" value="P:post-transcriptional tethering of RNA polymerase II gene DNA at nuclear periphery"/>
    <property type="evidence" value="ECO:0007669"/>
    <property type="project" value="TreeGrafter"/>
</dbReference>
<dbReference type="GO" id="GO:0034398">
    <property type="term" value="P:telomere tethering at nuclear periphery"/>
    <property type="evidence" value="ECO:0007669"/>
    <property type="project" value="TreeGrafter"/>
</dbReference>
<dbReference type="PANTHER" id="PTHR23198:SF6">
    <property type="entry name" value="NUCLEAR PORE COMPLEX PROTEIN NUP98-NUP96"/>
    <property type="match status" value="1"/>
</dbReference>
<evidence type="ECO:0000313" key="3">
    <source>
        <dbReference type="Proteomes" id="UP001058974"/>
    </source>
</evidence>
<evidence type="ECO:0000313" key="2">
    <source>
        <dbReference type="EMBL" id="KAI5417227.1"/>
    </source>
</evidence>
<proteinExistence type="predicted"/>
<gene>
    <name evidence="2" type="ORF">KIW84_042015</name>
</gene>
<name>A0A9D4XBP7_PEA</name>
<dbReference type="PANTHER" id="PTHR23198">
    <property type="entry name" value="NUCLEOPORIN"/>
    <property type="match status" value="1"/>
</dbReference>
<feature type="region of interest" description="Disordered" evidence="1">
    <location>
        <begin position="33"/>
        <end position="83"/>
    </location>
</feature>